<organism evidence="8 9">
    <name type="scientific">Hoeflea marina</name>
    <dbReference type="NCBI Taxonomy" id="274592"/>
    <lineage>
        <taxon>Bacteria</taxon>
        <taxon>Pseudomonadati</taxon>
        <taxon>Pseudomonadota</taxon>
        <taxon>Alphaproteobacteria</taxon>
        <taxon>Hyphomicrobiales</taxon>
        <taxon>Rhizobiaceae</taxon>
        <taxon>Hoeflea</taxon>
    </lineage>
</organism>
<dbReference type="SUPFAM" id="SSF103481">
    <property type="entry name" value="Multidrug resistance efflux transporter EmrE"/>
    <property type="match status" value="2"/>
</dbReference>
<feature type="transmembrane region" description="Helical" evidence="6">
    <location>
        <begin position="151"/>
        <end position="171"/>
    </location>
</feature>
<dbReference type="InterPro" id="IPR051258">
    <property type="entry name" value="Diverse_Substrate_Transporter"/>
</dbReference>
<dbReference type="RefSeq" id="WP_110033930.1">
    <property type="nucleotide sequence ID" value="NZ_QGTR01000006.1"/>
</dbReference>
<dbReference type="OrthoDB" id="9804865at2"/>
<evidence type="ECO:0000259" key="7">
    <source>
        <dbReference type="Pfam" id="PF00892"/>
    </source>
</evidence>
<protein>
    <submittedName>
        <fullName evidence="8">Threonine/homoserine efflux transporter RhtA</fullName>
    </submittedName>
</protein>
<dbReference type="AlphaFoldDB" id="A0A317PFC2"/>
<evidence type="ECO:0000256" key="1">
    <source>
        <dbReference type="ARBA" id="ARBA00004651"/>
    </source>
</evidence>
<reference evidence="8 9" key="1">
    <citation type="submission" date="2018-05" db="EMBL/GenBank/DDBJ databases">
        <title>Genomic Encyclopedia of Type Strains, Phase IV (KMG-IV): sequencing the most valuable type-strain genomes for metagenomic binning, comparative biology and taxonomic classification.</title>
        <authorList>
            <person name="Goeker M."/>
        </authorList>
    </citation>
    <scope>NUCLEOTIDE SEQUENCE [LARGE SCALE GENOMIC DNA]</scope>
    <source>
        <strain evidence="8 9">DSM 16791</strain>
    </source>
</reference>
<dbReference type="InterPro" id="IPR000620">
    <property type="entry name" value="EamA_dom"/>
</dbReference>
<evidence type="ECO:0000256" key="6">
    <source>
        <dbReference type="SAM" id="Phobius"/>
    </source>
</evidence>
<feature type="transmembrane region" description="Helical" evidence="6">
    <location>
        <begin position="178"/>
        <end position="199"/>
    </location>
</feature>
<feature type="domain" description="EamA" evidence="7">
    <location>
        <begin position="6"/>
        <end position="138"/>
    </location>
</feature>
<proteinExistence type="predicted"/>
<keyword evidence="4 6" id="KW-1133">Transmembrane helix</keyword>
<evidence type="ECO:0000313" key="9">
    <source>
        <dbReference type="Proteomes" id="UP000246352"/>
    </source>
</evidence>
<feature type="domain" description="EamA" evidence="7">
    <location>
        <begin position="149"/>
        <end position="282"/>
    </location>
</feature>
<evidence type="ECO:0000256" key="5">
    <source>
        <dbReference type="ARBA" id="ARBA00023136"/>
    </source>
</evidence>
<feature type="transmembrane region" description="Helical" evidence="6">
    <location>
        <begin position="71"/>
        <end position="91"/>
    </location>
</feature>
<dbReference type="GO" id="GO:0005886">
    <property type="term" value="C:plasma membrane"/>
    <property type="evidence" value="ECO:0007669"/>
    <property type="project" value="UniProtKB-SubCell"/>
</dbReference>
<keyword evidence="9" id="KW-1185">Reference proteome</keyword>
<feature type="transmembrane region" description="Helical" evidence="6">
    <location>
        <begin position="33"/>
        <end position="51"/>
    </location>
</feature>
<gene>
    <name evidence="8" type="ORF">DFR52_106155</name>
</gene>
<comment type="subcellular location">
    <subcellularLocation>
        <location evidence="1">Cell membrane</location>
        <topology evidence="1">Multi-pass membrane protein</topology>
    </subcellularLocation>
</comment>
<accession>A0A317PFC2</accession>
<sequence length="305" mass="32087">MSRPMANLLLLLAGAIWGMGFVAQSTAMDAIGPFLFIGLRFLVASFVVAPLAIREMRSATAPLSRSSRRGFVAIGATLFAGMGLQQVGLLSTSVTNSGFLTGLYVIFTPVISLLVLRLRPHVLVWPAVLTTFAGIWLLAGGQAEPLNHGDYLTIACAVLWAVQLILIGRFASQSNRPYALSLSQFAITACLGLAVASVSEPLDPAAIAAALPEILFAGVFASGIAFTLQVVAQRYTSAPQAAIFLSTESLFAALFAALVLGETILPLGYLGGLLIFLAILLVEVGPTLMRRKPSVPGIEPHDRPA</sequence>
<feature type="transmembrane region" description="Helical" evidence="6">
    <location>
        <begin position="205"/>
        <end position="230"/>
    </location>
</feature>
<comment type="caution">
    <text evidence="8">The sequence shown here is derived from an EMBL/GenBank/DDBJ whole genome shotgun (WGS) entry which is preliminary data.</text>
</comment>
<dbReference type="Pfam" id="PF00892">
    <property type="entry name" value="EamA"/>
    <property type="match status" value="2"/>
</dbReference>
<dbReference type="InterPro" id="IPR037185">
    <property type="entry name" value="EmrE-like"/>
</dbReference>
<dbReference type="Proteomes" id="UP000246352">
    <property type="component" value="Unassembled WGS sequence"/>
</dbReference>
<keyword evidence="2" id="KW-1003">Cell membrane</keyword>
<dbReference type="PANTHER" id="PTHR42920">
    <property type="entry name" value="OS03G0707200 PROTEIN-RELATED"/>
    <property type="match status" value="1"/>
</dbReference>
<evidence type="ECO:0000256" key="2">
    <source>
        <dbReference type="ARBA" id="ARBA00022475"/>
    </source>
</evidence>
<evidence type="ECO:0000256" key="3">
    <source>
        <dbReference type="ARBA" id="ARBA00022692"/>
    </source>
</evidence>
<evidence type="ECO:0000256" key="4">
    <source>
        <dbReference type="ARBA" id="ARBA00022989"/>
    </source>
</evidence>
<dbReference type="PANTHER" id="PTHR42920:SF5">
    <property type="entry name" value="EAMA DOMAIN-CONTAINING PROTEIN"/>
    <property type="match status" value="1"/>
</dbReference>
<feature type="transmembrane region" description="Helical" evidence="6">
    <location>
        <begin position="242"/>
        <end position="261"/>
    </location>
</feature>
<keyword evidence="3 6" id="KW-0812">Transmembrane</keyword>
<feature type="transmembrane region" description="Helical" evidence="6">
    <location>
        <begin position="97"/>
        <end position="115"/>
    </location>
</feature>
<dbReference type="EMBL" id="QGTR01000006">
    <property type="protein sequence ID" value="PWV97632.1"/>
    <property type="molecule type" value="Genomic_DNA"/>
</dbReference>
<name>A0A317PFC2_9HYPH</name>
<keyword evidence="5 6" id="KW-0472">Membrane</keyword>
<evidence type="ECO:0000313" key="8">
    <source>
        <dbReference type="EMBL" id="PWV97632.1"/>
    </source>
</evidence>
<feature type="transmembrane region" description="Helical" evidence="6">
    <location>
        <begin position="122"/>
        <end position="139"/>
    </location>
</feature>
<feature type="transmembrane region" description="Helical" evidence="6">
    <location>
        <begin position="267"/>
        <end position="284"/>
    </location>
</feature>